<sequence length="176" mass="20050">LYLVPGDHELKYALLPDTPEALYSYFQAHEKTTTIDCLEIFQSYETYTTRRGARYLLTIGNDLVAKFYRLTIQDHEVFLRQLGSPIRLDAPHIGSAMAENRVAIACNLRGYIQMYTITQEGLDEISPKDILHEHSPIKSVTGCDALGLFATLNTTNEIMVNKLIYVVIEKIKPKRQ</sequence>
<organism evidence="1 4">
    <name type="scientific">Rotaria magnacalcarata</name>
    <dbReference type="NCBI Taxonomy" id="392030"/>
    <lineage>
        <taxon>Eukaryota</taxon>
        <taxon>Metazoa</taxon>
        <taxon>Spiralia</taxon>
        <taxon>Gnathifera</taxon>
        <taxon>Rotifera</taxon>
        <taxon>Eurotatoria</taxon>
        <taxon>Bdelloidea</taxon>
        <taxon>Philodinida</taxon>
        <taxon>Philodinidae</taxon>
        <taxon>Rotaria</taxon>
    </lineage>
</organism>
<dbReference type="EMBL" id="CAJOBI010339228">
    <property type="protein sequence ID" value="CAF5210486.1"/>
    <property type="molecule type" value="Genomic_DNA"/>
</dbReference>
<proteinExistence type="predicted"/>
<evidence type="ECO:0000313" key="4">
    <source>
        <dbReference type="Proteomes" id="UP000681967"/>
    </source>
</evidence>
<dbReference type="Proteomes" id="UP000681720">
    <property type="component" value="Unassembled WGS sequence"/>
</dbReference>
<dbReference type="Proteomes" id="UP000676336">
    <property type="component" value="Unassembled WGS sequence"/>
</dbReference>
<feature type="non-terminal residue" evidence="1">
    <location>
        <position position="1"/>
    </location>
</feature>
<dbReference type="AlphaFoldDB" id="A0A8S3FS47"/>
<evidence type="ECO:0000313" key="1">
    <source>
        <dbReference type="EMBL" id="CAF5137935.1"/>
    </source>
</evidence>
<evidence type="ECO:0000313" key="2">
    <source>
        <dbReference type="EMBL" id="CAF5210486.1"/>
    </source>
</evidence>
<name>A0A8S3FS47_9BILA</name>
<gene>
    <name evidence="1" type="ORF">BYL167_LOCUS69652</name>
    <name evidence="3" type="ORF">GIL414_LOCUS79903</name>
    <name evidence="2" type="ORF">SMN809_LOCUS78197</name>
</gene>
<evidence type="ECO:0000313" key="3">
    <source>
        <dbReference type="EMBL" id="CAF5211353.1"/>
    </source>
</evidence>
<accession>A0A8S3FS47</accession>
<protein>
    <submittedName>
        <fullName evidence="1">Uncharacterized protein</fullName>
    </submittedName>
</protein>
<comment type="caution">
    <text evidence="1">The sequence shown here is derived from an EMBL/GenBank/DDBJ whole genome shotgun (WGS) entry which is preliminary data.</text>
</comment>
<dbReference type="EMBL" id="CAJOBH010250861">
    <property type="protein sequence ID" value="CAF5137935.1"/>
    <property type="molecule type" value="Genomic_DNA"/>
</dbReference>
<reference evidence="1" key="1">
    <citation type="submission" date="2021-02" db="EMBL/GenBank/DDBJ databases">
        <authorList>
            <person name="Nowell W R."/>
        </authorList>
    </citation>
    <scope>NUCLEOTIDE SEQUENCE</scope>
</reference>
<dbReference type="Proteomes" id="UP000681967">
    <property type="component" value="Unassembled WGS sequence"/>
</dbReference>
<dbReference type="EMBL" id="CAJOBJ010353536">
    <property type="protein sequence ID" value="CAF5211353.1"/>
    <property type="molecule type" value="Genomic_DNA"/>
</dbReference>